<evidence type="ECO:0000313" key="1">
    <source>
        <dbReference type="EMBL" id="GAA0350666.1"/>
    </source>
</evidence>
<keyword evidence="2" id="KW-1185">Reference proteome</keyword>
<proteinExistence type="predicted"/>
<gene>
    <name evidence="1" type="ORF">GCM10009092_13820</name>
</gene>
<sequence>MQDASAIPKHKKLIFKGILKSAWYLTGEIPGIGKMEIYEIGNGGNVTGTNEFVCTPSHKQLKVIAFATRIIRLKCLA</sequence>
<reference evidence="1 2" key="1">
    <citation type="journal article" date="2019" name="Int. J. Syst. Evol. Microbiol.">
        <title>The Global Catalogue of Microorganisms (GCM) 10K type strain sequencing project: providing services to taxonomists for standard genome sequencing and annotation.</title>
        <authorList>
            <consortium name="The Broad Institute Genomics Platform"/>
            <consortium name="The Broad Institute Genome Sequencing Center for Infectious Disease"/>
            <person name="Wu L."/>
            <person name="Ma J."/>
        </authorList>
    </citation>
    <scope>NUCLEOTIDE SEQUENCE [LARGE SCALE GENOMIC DNA]</scope>
    <source>
        <strain evidence="1 2">JCM 13378</strain>
    </source>
</reference>
<dbReference type="EMBL" id="BAAAEI010000006">
    <property type="protein sequence ID" value="GAA0350666.1"/>
    <property type="molecule type" value="Genomic_DNA"/>
</dbReference>
<organism evidence="1 2">
    <name type="scientific">Bowmanella denitrificans</name>
    <dbReference type="NCBI Taxonomy" id="366582"/>
    <lineage>
        <taxon>Bacteria</taxon>
        <taxon>Pseudomonadati</taxon>
        <taxon>Pseudomonadota</taxon>
        <taxon>Gammaproteobacteria</taxon>
        <taxon>Alteromonadales</taxon>
        <taxon>Alteromonadaceae</taxon>
        <taxon>Bowmanella</taxon>
    </lineage>
</organism>
<accession>A0ABN0WYS8</accession>
<evidence type="ECO:0000313" key="2">
    <source>
        <dbReference type="Proteomes" id="UP001501757"/>
    </source>
</evidence>
<dbReference type="Proteomes" id="UP001501757">
    <property type="component" value="Unassembled WGS sequence"/>
</dbReference>
<comment type="caution">
    <text evidence="1">The sequence shown here is derived from an EMBL/GenBank/DDBJ whole genome shotgun (WGS) entry which is preliminary data.</text>
</comment>
<dbReference type="RefSeq" id="WP_343843360.1">
    <property type="nucleotide sequence ID" value="NZ_BAAAEI010000006.1"/>
</dbReference>
<protein>
    <submittedName>
        <fullName evidence="1">Uncharacterized protein</fullName>
    </submittedName>
</protein>
<name>A0ABN0WYS8_9ALTE</name>